<dbReference type="PROSITE" id="PS00109">
    <property type="entry name" value="PROTEIN_KINASE_TYR"/>
    <property type="match status" value="1"/>
</dbReference>
<dbReference type="OrthoDB" id="6111975at2"/>
<dbReference type="KEGG" id="ahel:Q31a_22290"/>
<keyword evidence="8" id="KW-1185">Reference proteome</keyword>
<evidence type="ECO:0000256" key="2">
    <source>
        <dbReference type="ARBA" id="ARBA00022741"/>
    </source>
</evidence>
<protein>
    <submittedName>
        <fullName evidence="7">Serine/threonine-protein kinase PrkC</fullName>
        <ecNumber evidence="7">2.7.11.1</ecNumber>
    </submittedName>
</protein>
<feature type="domain" description="Protein kinase" evidence="6">
    <location>
        <begin position="39"/>
        <end position="301"/>
    </location>
</feature>
<dbReference type="GO" id="GO:0005524">
    <property type="term" value="F:ATP binding"/>
    <property type="evidence" value="ECO:0007669"/>
    <property type="project" value="UniProtKB-KW"/>
</dbReference>
<dbReference type="GO" id="GO:0004674">
    <property type="term" value="F:protein serine/threonine kinase activity"/>
    <property type="evidence" value="ECO:0007669"/>
    <property type="project" value="UniProtKB-EC"/>
</dbReference>
<evidence type="ECO:0000256" key="4">
    <source>
        <dbReference type="ARBA" id="ARBA00022840"/>
    </source>
</evidence>
<dbReference type="AlphaFoldDB" id="A0A518G5S4"/>
<dbReference type="Pfam" id="PF00069">
    <property type="entry name" value="Pkinase"/>
    <property type="match status" value="1"/>
</dbReference>
<dbReference type="GO" id="GO:0005829">
    <property type="term" value="C:cytosol"/>
    <property type="evidence" value="ECO:0007669"/>
    <property type="project" value="TreeGrafter"/>
</dbReference>
<keyword evidence="3 7" id="KW-0418">Kinase</keyword>
<dbReference type="InterPro" id="IPR000719">
    <property type="entry name" value="Prot_kinase_dom"/>
</dbReference>
<dbReference type="Proteomes" id="UP000318017">
    <property type="component" value="Chromosome"/>
</dbReference>
<dbReference type="PANTHER" id="PTHR24348">
    <property type="entry name" value="SERINE/THREONINE-PROTEIN KINASE UNC-51-RELATED"/>
    <property type="match status" value="1"/>
</dbReference>
<dbReference type="PROSITE" id="PS50011">
    <property type="entry name" value="PROTEIN_KINASE_DOM"/>
    <property type="match status" value="1"/>
</dbReference>
<evidence type="ECO:0000313" key="7">
    <source>
        <dbReference type="EMBL" id="QDV23919.1"/>
    </source>
</evidence>
<organism evidence="7 8">
    <name type="scientific">Aureliella helgolandensis</name>
    <dbReference type="NCBI Taxonomy" id="2527968"/>
    <lineage>
        <taxon>Bacteria</taxon>
        <taxon>Pseudomonadati</taxon>
        <taxon>Planctomycetota</taxon>
        <taxon>Planctomycetia</taxon>
        <taxon>Pirellulales</taxon>
        <taxon>Pirellulaceae</taxon>
        <taxon>Aureliella</taxon>
    </lineage>
</organism>
<dbReference type="GO" id="GO:0016020">
    <property type="term" value="C:membrane"/>
    <property type="evidence" value="ECO:0007669"/>
    <property type="project" value="TreeGrafter"/>
</dbReference>
<proteinExistence type="predicted"/>
<evidence type="ECO:0000259" key="6">
    <source>
        <dbReference type="PROSITE" id="PS50011"/>
    </source>
</evidence>
<dbReference type="InterPro" id="IPR045269">
    <property type="entry name" value="Atg1-like"/>
</dbReference>
<dbReference type="PANTHER" id="PTHR24348:SF22">
    <property type="entry name" value="NON-SPECIFIC SERINE_THREONINE PROTEIN KINASE"/>
    <property type="match status" value="1"/>
</dbReference>
<dbReference type="GO" id="GO:0005776">
    <property type="term" value="C:autophagosome"/>
    <property type="evidence" value="ECO:0007669"/>
    <property type="project" value="TreeGrafter"/>
</dbReference>
<evidence type="ECO:0000256" key="1">
    <source>
        <dbReference type="ARBA" id="ARBA00022679"/>
    </source>
</evidence>
<gene>
    <name evidence="7" type="primary">prkC_12</name>
    <name evidence="7" type="ORF">Q31a_22290</name>
</gene>
<dbReference type="SUPFAM" id="SSF56112">
    <property type="entry name" value="Protein kinase-like (PK-like)"/>
    <property type="match status" value="1"/>
</dbReference>
<name>A0A518G5S4_9BACT</name>
<dbReference type="InterPro" id="IPR008266">
    <property type="entry name" value="Tyr_kinase_AS"/>
</dbReference>
<accession>A0A518G5S4</accession>
<keyword evidence="1 7" id="KW-0808">Transferase</keyword>
<dbReference type="GO" id="GO:0000407">
    <property type="term" value="C:phagophore assembly site"/>
    <property type="evidence" value="ECO:0007669"/>
    <property type="project" value="TreeGrafter"/>
</dbReference>
<feature type="region of interest" description="Disordered" evidence="5">
    <location>
        <begin position="1"/>
        <end position="29"/>
    </location>
</feature>
<keyword evidence="2" id="KW-0547">Nucleotide-binding</keyword>
<dbReference type="CDD" id="cd14014">
    <property type="entry name" value="STKc_PknB_like"/>
    <property type="match status" value="1"/>
</dbReference>
<sequence>MGFLDKLGFGRKASGAGKSGGNKGESLKSNKRVDIEARFEKKKTAVSGTMSKFYAARDRETDQLVGLKLCDLEKFSFFESRFRGMNKPSEGEISAQMIHPNIAKTLEYGLTTNKEPYLIMEFIDGPGLNNLIQNKDTERLADHRLSLMRQMAEALQYVHKKGFIHRDICPRNYICSTDIEHIKLIDFGLTVPATEPFMRPGNRTGTPLYMAPEIVRRRPTDQRLDIFAFGISCYQLMTFDFPWPGGEVSGLAALNHDTSKPRDILGMRPDLNRSLANLIMQCVQPDAQDRVQTMDQLLSTLRSIPSETNT</sequence>
<dbReference type="InterPro" id="IPR011009">
    <property type="entry name" value="Kinase-like_dom_sf"/>
</dbReference>
<reference evidence="7 8" key="1">
    <citation type="submission" date="2019-02" db="EMBL/GenBank/DDBJ databases">
        <title>Deep-cultivation of Planctomycetes and their phenomic and genomic characterization uncovers novel biology.</title>
        <authorList>
            <person name="Wiegand S."/>
            <person name="Jogler M."/>
            <person name="Boedeker C."/>
            <person name="Pinto D."/>
            <person name="Vollmers J."/>
            <person name="Rivas-Marin E."/>
            <person name="Kohn T."/>
            <person name="Peeters S.H."/>
            <person name="Heuer A."/>
            <person name="Rast P."/>
            <person name="Oberbeckmann S."/>
            <person name="Bunk B."/>
            <person name="Jeske O."/>
            <person name="Meyerdierks A."/>
            <person name="Storesund J.E."/>
            <person name="Kallscheuer N."/>
            <person name="Luecker S."/>
            <person name="Lage O.M."/>
            <person name="Pohl T."/>
            <person name="Merkel B.J."/>
            <person name="Hornburger P."/>
            <person name="Mueller R.-W."/>
            <person name="Bruemmer F."/>
            <person name="Labrenz M."/>
            <person name="Spormann A.M."/>
            <person name="Op den Camp H."/>
            <person name="Overmann J."/>
            <person name="Amann R."/>
            <person name="Jetten M.S.M."/>
            <person name="Mascher T."/>
            <person name="Medema M.H."/>
            <person name="Devos D.P."/>
            <person name="Kaster A.-K."/>
            <person name="Ovreas L."/>
            <person name="Rohde M."/>
            <person name="Galperin M.Y."/>
            <person name="Jogler C."/>
        </authorList>
    </citation>
    <scope>NUCLEOTIDE SEQUENCE [LARGE SCALE GENOMIC DNA]</scope>
    <source>
        <strain evidence="7 8">Q31a</strain>
    </source>
</reference>
<keyword evidence="4" id="KW-0067">ATP-binding</keyword>
<evidence type="ECO:0000256" key="3">
    <source>
        <dbReference type="ARBA" id="ARBA00022777"/>
    </source>
</evidence>
<dbReference type="Gene3D" id="1.10.510.10">
    <property type="entry name" value="Transferase(Phosphotransferase) domain 1"/>
    <property type="match status" value="1"/>
</dbReference>
<evidence type="ECO:0000313" key="8">
    <source>
        <dbReference type="Proteomes" id="UP000318017"/>
    </source>
</evidence>
<evidence type="ECO:0000256" key="5">
    <source>
        <dbReference type="SAM" id="MobiDB-lite"/>
    </source>
</evidence>
<dbReference type="EC" id="2.7.11.1" evidence="7"/>
<dbReference type="Gene3D" id="3.30.200.20">
    <property type="entry name" value="Phosphorylase Kinase, domain 1"/>
    <property type="match status" value="1"/>
</dbReference>
<dbReference type="EMBL" id="CP036298">
    <property type="protein sequence ID" value="QDV23919.1"/>
    <property type="molecule type" value="Genomic_DNA"/>
</dbReference>
<dbReference type="RefSeq" id="WP_145077189.1">
    <property type="nucleotide sequence ID" value="NZ_CP036298.1"/>
</dbReference>